<dbReference type="SUPFAM" id="SSF53756">
    <property type="entry name" value="UDP-Glycosyltransferase/glycogen phosphorylase"/>
    <property type="match status" value="1"/>
</dbReference>
<dbReference type="EMBL" id="MU004236">
    <property type="protein sequence ID" value="KAF2668161.1"/>
    <property type="molecule type" value="Genomic_DNA"/>
</dbReference>
<feature type="compositionally biased region" description="Basic and acidic residues" evidence="2">
    <location>
        <begin position="1172"/>
        <end position="1192"/>
    </location>
</feature>
<feature type="region of interest" description="Disordered" evidence="2">
    <location>
        <begin position="1167"/>
        <end position="1306"/>
    </location>
</feature>
<feature type="region of interest" description="Disordered" evidence="2">
    <location>
        <begin position="1102"/>
        <end position="1131"/>
    </location>
</feature>
<feature type="compositionally biased region" description="Basic and acidic residues" evidence="2">
    <location>
        <begin position="39"/>
        <end position="60"/>
    </location>
</feature>
<evidence type="ECO:0000313" key="5">
    <source>
        <dbReference type="EMBL" id="KAF2668161.1"/>
    </source>
</evidence>
<dbReference type="InterPro" id="IPR004276">
    <property type="entry name" value="GlycoTrans_28_N"/>
</dbReference>
<feature type="domain" description="Erythromycin biosynthesis protein CIII-like C-terminal" evidence="4">
    <location>
        <begin position="485"/>
        <end position="579"/>
    </location>
</feature>
<dbReference type="FunFam" id="3.40.50.2000:FF:000009">
    <property type="entry name" value="Sterol 3-beta-glucosyltransferase UGT80A2"/>
    <property type="match status" value="1"/>
</dbReference>
<feature type="compositionally biased region" description="Basic and acidic residues" evidence="2">
    <location>
        <begin position="1255"/>
        <end position="1289"/>
    </location>
</feature>
<dbReference type="InterPro" id="IPR003903">
    <property type="entry name" value="UIM_dom"/>
</dbReference>
<dbReference type="OrthoDB" id="5835829at2759"/>
<dbReference type="Pfam" id="PF03033">
    <property type="entry name" value="Glyco_transf_28"/>
    <property type="match status" value="1"/>
</dbReference>
<feature type="compositionally biased region" description="Low complexity" evidence="2">
    <location>
        <begin position="789"/>
        <end position="802"/>
    </location>
</feature>
<name>A0A6A6U985_9PEZI</name>
<reference evidence="5" key="1">
    <citation type="journal article" date="2020" name="Stud. Mycol.">
        <title>101 Dothideomycetes genomes: a test case for predicting lifestyles and emergence of pathogens.</title>
        <authorList>
            <person name="Haridas S."/>
            <person name="Albert R."/>
            <person name="Binder M."/>
            <person name="Bloem J."/>
            <person name="Labutti K."/>
            <person name="Salamov A."/>
            <person name="Andreopoulos B."/>
            <person name="Baker S."/>
            <person name="Barry K."/>
            <person name="Bills G."/>
            <person name="Bluhm B."/>
            <person name="Cannon C."/>
            <person name="Castanera R."/>
            <person name="Culley D."/>
            <person name="Daum C."/>
            <person name="Ezra D."/>
            <person name="Gonzalez J."/>
            <person name="Henrissat B."/>
            <person name="Kuo A."/>
            <person name="Liang C."/>
            <person name="Lipzen A."/>
            <person name="Lutzoni F."/>
            <person name="Magnuson J."/>
            <person name="Mondo S."/>
            <person name="Nolan M."/>
            <person name="Ohm R."/>
            <person name="Pangilinan J."/>
            <person name="Park H.-J."/>
            <person name="Ramirez L."/>
            <person name="Alfaro M."/>
            <person name="Sun H."/>
            <person name="Tritt A."/>
            <person name="Yoshinaga Y."/>
            <person name="Zwiers L.-H."/>
            <person name="Turgeon B."/>
            <person name="Goodwin S."/>
            <person name="Spatafora J."/>
            <person name="Crous P."/>
            <person name="Grigoriev I."/>
        </authorList>
    </citation>
    <scope>NUCLEOTIDE SEQUENCE</scope>
    <source>
        <strain evidence="5">CBS 115976</strain>
    </source>
</reference>
<accession>A0A6A6U985</accession>
<feature type="compositionally biased region" description="Polar residues" evidence="2">
    <location>
        <begin position="1290"/>
        <end position="1306"/>
    </location>
</feature>
<dbReference type="Pfam" id="PF06722">
    <property type="entry name" value="EryCIII-like_C"/>
    <property type="match status" value="1"/>
</dbReference>
<dbReference type="PANTHER" id="PTHR48050">
    <property type="entry name" value="STEROL 3-BETA-GLUCOSYLTRANSFERASE"/>
    <property type="match status" value="1"/>
</dbReference>
<dbReference type="InterPro" id="IPR010610">
    <property type="entry name" value="EryCIII-like_C"/>
</dbReference>
<feature type="region of interest" description="Disordered" evidence="2">
    <location>
        <begin position="700"/>
        <end position="872"/>
    </location>
</feature>
<feature type="compositionally biased region" description="Polar residues" evidence="2">
    <location>
        <begin position="1104"/>
        <end position="1121"/>
    </location>
</feature>
<evidence type="ECO:0000313" key="6">
    <source>
        <dbReference type="Proteomes" id="UP000799302"/>
    </source>
</evidence>
<feature type="domain" description="Glycosyltransferase family 28 N-terminal" evidence="3">
    <location>
        <begin position="146"/>
        <end position="204"/>
    </location>
</feature>
<evidence type="ECO:0000259" key="4">
    <source>
        <dbReference type="Pfam" id="PF06722"/>
    </source>
</evidence>
<dbReference type="InterPro" id="IPR050426">
    <property type="entry name" value="Glycosyltransferase_28"/>
</dbReference>
<evidence type="ECO:0000256" key="2">
    <source>
        <dbReference type="SAM" id="MobiDB-lite"/>
    </source>
</evidence>
<evidence type="ECO:0000259" key="3">
    <source>
        <dbReference type="Pfam" id="PF03033"/>
    </source>
</evidence>
<dbReference type="PANTHER" id="PTHR48050:SF13">
    <property type="entry name" value="STEROL 3-BETA-GLUCOSYLTRANSFERASE UGT80A2"/>
    <property type="match status" value="1"/>
</dbReference>
<dbReference type="SMART" id="SM00726">
    <property type="entry name" value="UIM"/>
    <property type="match status" value="7"/>
</dbReference>
<gene>
    <name evidence="5" type="ORF">BT63DRAFT_425479</name>
</gene>
<dbReference type="PROSITE" id="PS50330">
    <property type="entry name" value="UIM"/>
    <property type="match status" value="1"/>
</dbReference>
<feature type="compositionally biased region" description="Low complexity" evidence="2">
    <location>
        <begin position="759"/>
        <end position="775"/>
    </location>
</feature>
<dbReference type="InterPro" id="IPR002213">
    <property type="entry name" value="UDP_glucos_trans"/>
</dbReference>
<feature type="compositionally biased region" description="Low complexity" evidence="2">
    <location>
        <begin position="714"/>
        <end position="734"/>
    </location>
</feature>
<keyword evidence="1 5" id="KW-0808">Transferase</keyword>
<feature type="compositionally biased region" description="Basic and acidic residues" evidence="2">
    <location>
        <begin position="1199"/>
        <end position="1246"/>
    </location>
</feature>
<dbReference type="GO" id="GO:0016906">
    <property type="term" value="F:sterol 3-beta-glucosyltransferase activity"/>
    <property type="evidence" value="ECO:0007669"/>
    <property type="project" value="UniProtKB-ARBA"/>
</dbReference>
<dbReference type="Gene3D" id="3.40.50.2000">
    <property type="entry name" value="Glycogen Phosphorylase B"/>
    <property type="match status" value="2"/>
</dbReference>
<feature type="region of interest" description="Disordered" evidence="2">
    <location>
        <begin position="1"/>
        <end position="88"/>
    </location>
</feature>
<organism evidence="5 6">
    <name type="scientific">Microthyrium microscopicum</name>
    <dbReference type="NCBI Taxonomy" id="703497"/>
    <lineage>
        <taxon>Eukaryota</taxon>
        <taxon>Fungi</taxon>
        <taxon>Dikarya</taxon>
        <taxon>Ascomycota</taxon>
        <taxon>Pezizomycotina</taxon>
        <taxon>Dothideomycetes</taxon>
        <taxon>Dothideomycetes incertae sedis</taxon>
        <taxon>Microthyriales</taxon>
        <taxon>Microthyriaceae</taxon>
        <taxon>Microthyrium</taxon>
    </lineage>
</organism>
<dbReference type="CDD" id="cd03784">
    <property type="entry name" value="GT1_Gtf-like"/>
    <property type="match status" value="1"/>
</dbReference>
<proteinExistence type="predicted"/>
<dbReference type="GO" id="GO:0005975">
    <property type="term" value="P:carbohydrate metabolic process"/>
    <property type="evidence" value="ECO:0007669"/>
    <property type="project" value="InterPro"/>
</dbReference>
<sequence length="1306" mass="141162">MSSHDTKRNATGKSRHPYASEQEPVANSPASSIPSMSDRASHHTITDDHEGGHGEHHDDNQAPPPYTEEIGTIHDDGENGDLGTNASVANDGRVNITINQRSKKLANILAPALRPSGKPEEPPPPPYIPPSLGGSPDALRPPSMNVVIHVVGSRGDVQPFVALGKVLKETYGHRVRLATHPTFQTFVEENGLEFFSIGGDPAELMAFMVKNPGLMPGIESLRNGDIGKRRKEISAMIRGCWRSCFEAGDGSGVAVNDDTVNEWMQTTDPEAMSPDAAAAAKSKPFVADCIIANPPSFAHIHCAERLGIPLHIMFTMPWSPTQAFPHPLANIQSSNADVSMSNYISYTLVDMLTWQGLGDVINSFRVHTLSLEPISLFWAPGILGRMRVPHTYCWSPALIPKPADWAAHISISGFYFLSLASNFTPEPDLKTFLDAGPPPVYIGFGSIVVDDPNAMTQLIFQAVKKTGQRALVSKGWGGLGADQLGIPDGVFMLGNVPHDWLFQHVSCVVHHGGAGTTAAGIASGKPTVVVPFFGDQPFWGAMVAKAGAGPAPIAYKDLSADQLAESIDFCLKPESQERAKELAFRISKENGTQLGAQSFHQMLDVDSLRCSLLPTRTAVWRVKRTKIRLSAVAAYALASQDVINYDDLKLYRPREWEGDMGPTDPVSGASVAIVGTASTILGGVADVPIQAIQGLANPGQNFKKKREARLRAESSSTSAPSLTSPSTSTLTGSARSADRKQTMSESPTDFRPTSPIYPDDSASIADTFDTATSDSTRLEPTISGDSLETRSTITQTTTNTSVTGGGEMLNVPLSGESTRGRHSSMAEVLHSLSETSRPHSPNRSNSRHSRSNSRAGSPGRSGTTSPTQAKRVESCHIAPDPLDTVYGTGKGISKIIGAGLKAPLDFTMAVSKGFHNVPGLYGEEVRQVDRVTGVKSGLRTAGKEFGVGLFDGITGLITQPMQGAKKEGGAGFIKGIGRGLAGIVVKPSAAAYALPAYAMMGVYKEIQKRLGENVGSYIIAARVAQGYADFLVTDENEKRTIVHKWAECLSEVKGKRGLGKTDKGDKAGMQAIKQFVDKRKEKRKLKHVKGKEGASYNAAMQALNEPSTSLRPQTSVSSASSERMAPDAEDEDAELEEAIRLSMRVEDQQSSGTHEEDTELKKAITASLEQMRQVDEDHDDEHLRQAIEESVRTHRPIHHVHEDDDEDMRKAMEESKKRTGPIRMHDEELHEDELQKAIEESKKHGESSATTGAATHDEELQKAIEESKKHDEEQRRLKDEEEALLEHVRQQSLQDGESSRQGQSSI</sequence>
<dbReference type="Proteomes" id="UP000799302">
    <property type="component" value="Unassembled WGS sequence"/>
</dbReference>
<keyword evidence="6" id="KW-1185">Reference proteome</keyword>
<evidence type="ECO:0000256" key="1">
    <source>
        <dbReference type="ARBA" id="ARBA00022679"/>
    </source>
</evidence>
<protein>
    <submittedName>
        <fullName evidence="5">UDP-Glycosyltransferase/glycogen phosphorylase</fullName>
    </submittedName>
</protein>